<gene>
    <name evidence="1" type="ORF">E1298_31925</name>
</gene>
<organism evidence="1 2">
    <name type="scientific">Actinomadura rubrisoli</name>
    <dbReference type="NCBI Taxonomy" id="2530368"/>
    <lineage>
        <taxon>Bacteria</taxon>
        <taxon>Bacillati</taxon>
        <taxon>Actinomycetota</taxon>
        <taxon>Actinomycetes</taxon>
        <taxon>Streptosporangiales</taxon>
        <taxon>Thermomonosporaceae</taxon>
        <taxon>Actinomadura</taxon>
    </lineage>
</organism>
<evidence type="ECO:0000313" key="1">
    <source>
        <dbReference type="EMBL" id="TDD75069.1"/>
    </source>
</evidence>
<sequence>MNRSVDTVLDLPPVRDAPPSIPAAITTWWGQATKMWWALVPSRYGPRLVEAPSAEALAVAVDWYLRRAAV</sequence>
<dbReference type="Proteomes" id="UP000294513">
    <property type="component" value="Unassembled WGS sequence"/>
</dbReference>
<dbReference type="OrthoDB" id="3483740at2"/>
<dbReference type="AlphaFoldDB" id="A0A4R5ATB5"/>
<proteinExistence type="predicted"/>
<accession>A0A4R5ATB5</accession>
<evidence type="ECO:0000313" key="2">
    <source>
        <dbReference type="Proteomes" id="UP000294513"/>
    </source>
</evidence>
<reference evidence="1 2" key="1">
    <citation type="submission" date="2019-03" db="EMBL/GenBank/DDBJ databases">
        <title>Draft genome sequences of novel Actinobacteria.</title>
        <authorList>
            <person name="Sahin N."/>
            <person name="Ay H."/>
            <person name="Saygin H."/>
        </authorList>
    </citation>
    <scope>NUCLEOTIDE SEQUENCE [LARGE SCALE GENOMIC DNA]</scope>
    <source>
        <strain evidence="1 2">H3C3</strain>
    </source>
</reference>
<protein>
    <submittedName>
        <fullName evidence="1">Uncharacterized protein</fullName>
    </submittedName>
</protein>
<comment type="caution">
    <text evidence="1">The sequence shown here is derived from an EMBL/GenBank/DDBJ whole genome shotgun (WGS) entry which is preliminary data.</text>
</comment>
<dbReference type="EMBL" id="SMKU01000228">
    <property type="protein sequence ID" value="TDD75069.1"/>
    <property type="molecule type" value="Genomic_DNA"/>
</dbReference>
<dbReference type="RefSeq" id="WP_131899892.1">
    <property type="nucleotide sequence ID" value="NZ_SMKU01000228.1"/>
</dbReference>
<keyword evidence="2" id="KW-1185">Reference proteome</keyword>
<name>A0A4R5ATB5_9ACTN</name>